<feature type="binding site" evidence="14">
    <location>
        <position position="168"/>
    </location>
    <ligand>
        <name>Mg(2+)</name>
        <dbReference type="ChEBI" id="CHEBI:18420"/>
    </ligand>
</feature>
<proteinExistence type="inferred from homology"/>
<evidence type="ECO:0000256" key="6">
    <source>
        <dbReference type="ARBA" id="ARBA00022679"/>
    </source>
</evidence>
<evidence type="ECO:0000256" key="3">
    <source>
        <dbReference type="ARBA" id="ARBA00006883"/>
    </source>
</evidence>
<gene>
    <name evidence="14" type="primary">hprK</name>
    <name evidence="17" type="ordered locus">STHERM_c21960</name>
</gene>
<dbReference type="Proteomes" id="UP000001296">
    <property type="component" value="Chromosome"/>
</dbReference>
<dbReference type="GO" id="GO:0004712">
    <property type="term" value="F:protein serine/threonine/tyrosine kinase activity"/>
    <property type="evidence" value="ECO:0007669"/>
    <property type="project" value="UniProtKB-UniRule"/>
</dbReference>
<keyword evidence="8 14" id="KW-0547">Nucleotide-binding</keyword>
<dbReference type="Pfam" id="PF02603">
    <property type="entry name" value="Hpr_kinase_N"/>
    <property type="match status" value="1"/>
</dbReference>
<keyword evidence="5 14" id="KW-0723">Serine/threonine-protein kinase</keyword>
<comment type="cofactor">
    <cofactor evidence="2 14">
        <name>Mg(2+)</name>
        <dbReference type="ChEBI" id="CHEBI:18420"/>
    </cofactor>
</comment>
<dbReference type="PANTHER" id="PTHR30305">
    <property type="entry name" value="PROTEIN YJDM-RELATED"/>
    <property type="match status" value="1"/>
</dbReference>
<evidence type="ECO:0000256" key="7">
    <source>
        <dbReference type="ARBA" id="ARBA00022723"/>
    </source>
</evidence>
<dbReference type="GO" id="GO:0005524">
    <property type="term" value="F:ATP binding"/>
    <property type="evidence" value="ECO:0007669"/>
    <property type="project" value="UniProtKB-UniRule"/>
</dbReference>
<feature type="active site" evidence="14">
    <location>
        <position position="146"/>
    </location>
</feature>
<feature type="active site" description="Proton acceptor; for phosphorylation activity. Proton donor; for dephosphorylation activity" evidence="14">
    <location>
        <position position="185"/>
    </location>
</feature>
<keyword evidence="12 14" id="KW-0511">Multifunctional enzyme</keyword>
<dbReference type="AlphaFoldDB" id="E0RRM0"/>
<evidence type="ECO:0000256" key="14">
    <source>
        <dbReference type="HAMAP-Rule" id="MF_01249"/>
    </source>
</evidence>
<dbReference type="PANTHER" id="PTHR30305:SF1">
    <property type="entry name" value="HPR KINASE_PHOSPHORYLASE"/>
    <property type="match status" value="1"/>
</dbReference>
<dbReference type="InterPro" id="IPR011104">
    <property type="entry name" value="Hpr_kin/Pase_C"/>
</dbReference>
<dbReference type="SUPFAM" id="SSF75138">
    <property type="entry name" value="HprK N-terminal domain-like"/>
    <property type="match status" value="1"/>
</dbReference>
<evidence type="ECO:0000256" key="9">
    <source>
        <dbReference type="ARBA" id="ARBA00022777"/>
    </source>
</evidence>
<evidence type="ECO:0000313" key="17">
    <source>
        <dbReference type="EMBL" id="ADN03124.1"/>
    </source>
</evidence>
<dbReference type="InterPro" id="IPR028979">
    <property type="entry name" value="Ser_kin/Pase_Hpr-like_N_sf"/>
</dbReference>
<keyword evidence="6 14" id="KW-0808">Transferase</keyword>
<dbReference type="GO" id="GO:0004674">
    <property type="term" value="F:protein serine/threonine kinase activity"/>
    <property type="evidence" value="ECO:0007669"/>
    <property type="project" value="UniProtKB-KW"/>
</dbReference>
<dbReference type="eggNOG" id="COG1493">
    <property type="taxonomic scope" value="Bacteria"/>
</dbReference>
<feature type="domain" description="HPr kinase/phosphorylase C-terminal" evidence="16">
    <location>
        <begin position="139"/>
        <end position="307"/>
    </location>
</feature>
<dbReference type="GO" id="GO:0006109">
    <property type="term" value="P:regulation of carbohydrate metabolic process"/>
    <property type="evidence" value="ECO:0007669"/>
    <property type="project" value="UniProtKB-UniRule"/>
</dbReference>
<evidence type="ECO:0000259" key="16">
    <source>
        <dbReference type="Pfam" id="PF07475"/>
    </source>
</evidence>
<feature type="binding site" evidence="14">
    <location>
        <position position="211"/>
    </location>
    <ligand>
        <name>Mg(2+)</name>
        <dbReference type="ChEBI" id="CHEBI:18420"/>
    </ligand>
</feature>
<evidence type="ECO:0000259" key="15">
    <source>
        <dbReference type="Pfam" id="PF02603"/>
    </source>
</evidence>
<evidence type="ECO:0000256" key="5">
    <source>
        <dbReference type="ARBA" id="ARBA00022527"/>
    </source>
</evidence>
<dbReference type="HAMAP" id="MF_01249">
    <property type="entry name" value="HPr_kinase"/>
    <property type="match status" value="1"/>
</dbReference>
<evidence type="ECO:0000256" key="10">
    <source>
        <dbReference type="ARBA" id="ARBA00022840"/>
    </source>
</evidence>
<dbReference type="InterPro" id="IPR003755">
    <property type="entry name" value="HPr(Ser)_kin/Pase"/>
</dbReference>
<comment type="catalytic activity">
    <reaction evidence="1 14">
        <text>[HPr protein]-L-serine + ATP = [HPr protein]-O-phospho-L-serine + ADP + H(+)</text>
        <dbReference type="Rhea" id="RHEA:46600"/>
        <dbReference type="Rhea" id="RHEA-COMP:11602"/>
        <dbReference type="Rhea" id="RHEA-COMP:11603"/>
        <dbReference type="ChEBI" id="CHEBI:15378"/>
        <dbReference type="ChEBI" id="CHEBI:29999"/>
        <dbReference type="ChEBI" id="CHEBI:30616"/>
        <dbReference type="ChEBI" id="CHEBI:83421"/>
        <dbReference type="ChEBI" id="CHEBI:456216"/>
    </reaction>
</comment>
<dbReference type="NCBIfam" id="TIGR00679">
    <property type="entry name" value="hpr-ser"/>
    <property type="match status" value="1"/>
</dbReference>
<name>E0RRM0_WINT6</name>
<dbReference type="InterPro" id="IPR011126">
    <property type="entry name" value="Hpr_kin/Pase_Hpr_N"/>
</dbReference>
<dbReference type="GO" id="GO:0000155">
    <property type="term" value="F:phosphorelay sensor kinase activity"/>
    <property type="evidence" value="ECO:0007669"/>
    <property type="project" value="InterPro"/>
</dbReference>
<comment type="domain">
    <text evidence="14">The Walker A ATP-binding motif also binds Pi and PPi.</text>
</comment>
<sequence>MKQKFTVLDLLSQELKEHDVLDLKCIAGRKGLIRVIEVPNINRPGLALSGFFESFAYKRIQIFGRGEHAYLRKLEEEGRYENVRKIFSYEIPCVIFTHGLTPPQFFVSIAEESGCPVLQTQLPSATFTSRILRVLNNIFAPREVVHGVLIEVFGIGVLLLGESGVGKSEAALELLERGHRLVADDAVEIRCVAGNYLLGTSANRLLGHHMEIRGLGIINVTHLFGVGAIRDEKRIQLVVHLEQWDPEKEYDRLGSQEKTRDILGVKVPCVEIPIKPGRNIPILIETAAMNERLKQMGVHSSREFNEQVMKWLESENVRTIYLHKNHME</sequence>
<dbReference type="GO" id="GO:0000287">
    <property type="term" value="F:magnesium ion binding"/>
    <property type="evidence" value="ECO:0007669"/>
    <property type="project" value="UniProtKB-UniRule"/>
</dbReference>
<dbReference type="FunFam" id="3.40.50.300:FF:000174">
    <property type="entry name" value="HPr kinase/phosphorylase"/>
    <property type="match status" value="1"/>
</dbReference>
<evidence type="ECO:0000256" key="12">
    <source>
        <dbReference type="ARBA" id="ARBA00023268"/>
    </source>
</evidence>
<dbReference type="EC" id="2.7.4.-" evidence="14"/>
<feature type="active site" evidence="14">
    <location>
        <position position="252"/>
    </location>
</feature>
<feature type="region of interest" description="Important for the catalytic mechanism of both phosphorylation and dephosphorylation" evidence="14">
    <location>
        <begin position="210"/>
        <end position="219"/>
    </location>
</feature>
<reference evidence="17 18" key="2">
    <citation type="journal article" date="2010" name="J. Bacteriol.">
        <title>Genome sequence of the polysaccharide-degrading, thermophilic anaerobe Spirochaeta thermophila DSM 6192.</title>
        <authorList>
            <person name="Angelov A."/>
            <person name="Liebl S."/>
            <person name="Ballschmiter M."/>
            <person name="Bomeke M."/>
            <person name="Lehmann R."/>
            <person name="Liesegang H."/>
            <person name="Daniel R."/>
            <person name="Liebl W."/>
        </authorList>
    </citation>
    <scope>NUCLEOTIDE SEQUENCE [LARGE SCALE GENOMIC DNA]</scope>
    <source>
        <strain evidence="18">ATCC 49972 / DSM 6192 / RI 19.B1</strain>
    </source>
</reference>
<evidence type="ECO:0000256" key="2">
    <source>
        <dbReference type="ARBA" id="ARBA00001946"/>
    </source>
</evidence>
<evidence type="ECO:0000256" key="4">
    <source>
        <dbReference type="ARBA" id="ARBA00011643"/>
    </source>
</evidence>
<comment type="function">
    <text evidence="14">Catalyzes the ATP- as well as the pyrophosphate-dependent phosphorylation of a specific serine residue in HPr, a phosphocarrier protein of the phosphoenolpyruvate-dependent sugar phosphotransferase system (PTS). HprK/P also catalyzes the pyrophosphate-producing, inorganic phosphate-dependent dephosphorylation (phosphorolysis) of seryl-phosphorylated HPr (P-Ser-HPr).</text>
</comment>
<keyword evidence="11 14" id="KW-0460">Magnesium</keyword>
<feature type="active site" evidence="14">
    <location>
        <position position="167"/>
    </location>
</feature>
<evidence type="ECO:0000256" key="11">
    <source>
        <dbReference type="ARBA" id="ARBA00022842"/>
    </source>
</evidence>
<comment type="catalytic activity">
    <reaction evidence="13 14">
        <text>[HPr protein]-O-phospho-L-serine + phosphate + H(+) = [HPr protein]-L-serine + diphosphate</text>
        <dbReference type="Rhea" id="RHEA:46604"/>
        <dbReference type="Rhea" id="RHEA-COMP:11602"/>
        <dbReference type="Rhea" id="RHEA-COMP:11603"/>
        <dbReference type="ChEBI" id="CHEBI:15378"/>
        <dbReference type="ChEBI" id="CHEBI:29999"/>
        <dbReference type="ChEBI" id="CHEBI:33019"/>
        <dbReference type="ChEBI" id="CHEBI:43474"/>
        <dbReference type="ChEBI" id="CHEBI:83421"/>
    </reaction>
</comment>
<feature type="region of interest" description="Important for the catalytic mechanism of dephosphorylation" evidence="14">
    <location>
        <begin position="273"/>
        <end position="278"/>
    </location>
</feature>
<keyword evidence="7 14" id="KW-0479">Metal-binding</keyword>
<dbReference type="RefSeq" id="WP_013314962.1">
    <property type="nucleotide sequence ID" value="NC_014484.1"/>
</dbReference>
<evidence type="ECO:0000256" key="8">
    <source>
        <dbReference type="ARBA" id="ARBA00022741"/>
    </source>
</evidence>
<reference key="1">
    <citation type="submission" date="2009-08" db="EMBL/GenBank/DDBJ databases">
        <title>The genome sequence of Spirochaeta thermophila DSM6192.</title>
        <authorList>
            <person name="Angelov A."/>
            <person name="Mientus M."/>
            <person name="Wittenberg S."/>
            <person name="Lehmann R."/>
            <person name="Liesegang H."/>
            <person name="Daniel R."/>
            <person name="Liebl W."/>
        </authorList>
    </citation>
    <scope>NUCLEOTIDE SEQUENCE</scope>
    <source>
        <strain>DSM 6192</strain>
    </source>
</reference>
<evidence type="ECO:0000313" key="18">
    <source>
        <dbReference type="Proteomes" id="UP000001296"/>
    </source>
</evidence>
<comment type="miscellaneous">
    <text evidence="14">Both phosphorylation and phosphorolysis are carried out by the same active site and suggest a common mechanism for both reactions.</text>
</comment>
<dbReference type="KEGG" id="sta:STHERM_c21960"/>
<feature type="binding site" evidence="14">
    <location>
        <begin position="161"/>
        <end position="168"/>
    </location>
    <ligand>
        <name>ATP</name>
        <dbReference type="ChEBI" id="CHEBI:30616"/>
    </ligand>
</feature>
<accession>E0RRM0</accession>
<evidence type="ECO:0000256" key="1">
    <source>
        <dbReference type="ARBA" id="ARBA00001120"/>
    </source>
</evidence>
<evidence type="ECO:0000256" key="13">
    <source>
        <dbReference type="ARBA" id="ARBA00047657"/>
    </source>
</evidence>
<dbReference type="InterPro" id="IPR027417">
    <property type="entry name" value="P-loop_NTPase"/>
</dbReference>
<dbReference type="Gene3D" id="3.40.1390.20">
    <property type="entry name" value="HprK N-terminal domain-like"/>
    <property type="match status" value="1"/>
</dbReference>
<dbReference type="PaxDb" id="665571-STHERM_c21960"/>
<dbReference type="CDD" id="cd01918">
    <property type="entry name" value="HprK_C"/>
    <property type="match status" value="1"/>
</dbReference>
<comment type="subunit">
    <text evidence="4 14">Homohexamer.</text>
</comment>
<dbReference type="EC" id="2.7.11.-" evidence="14"/>
<dbReference type="HOGENOM" id="CLU_052030_0_1_12"/>
<dbReference type="Pfam" id="PF07475">
    <property type="entry name" value="Hpr_kinase_C"/>
    <property type="match status" value="1"/>
</dbReference>
<dbReference type="SUPFAM" id="SSF53795">
    <property type="entry name" value="PEP carboxykinase-like"/>
    <property type="match status" value="1"/>
</dbReference>
<keyword evidence="10 14" id="KW-0067">ATP-binding</keyword>
<keyword evidence="9 14" id="KW-0418">Kinase</keyword>
<dbReference type="Gene3D" id="3.40.50.300">
    <property type="entry name" value="P-loop containing nucleotide triphosphate hydrolases"/>
    <property type="match status" value="1"/>
</dbReference>
<dbReference type="EMBL" id="CP001698">
    <property type="protein sequence ID" value="ADN03124.1"/>
    <property type="molecule type" value="Genomic_DNA"/>
</dbReference>
<comment type="similarity">
    <text evidence="3 14">Belongs to the HPrK/P family.</text>
</comment>
<protein>
    <recommendedName>
        <fullName evidence="14">HPr kinase/phosphorylase</fullName>
        <shortName evidence="14">HPrK/P</shortName>
        <ecNumber evidence="14">2.7.11.-</ecNumber>
        <ecNumber evidence="14">2.7.4.-</ecNumber>
    </recommendedName>
    <alternativeName>
        <fullName evidence="14">HPr(Ser) kinase/phosphorylase</fullName>
    </alternativeName>
</protein>
<feature type="domain" description="HPr(Ser) kinase/phosphorylase N-terminal" evidence="15">
    <location>
        <begin position="15"/>
        <end position="135"/>
    </location>
</feature>
<organism evidence="17 18">
    <name type="scientific">Winmispira thermophila (strain ATCC 49972 / DSM 6192 / RI 19.B1)</name>
    <name type="common">Spirochaeta thermophila</name>
    <dbReference type="NCBI Taxonomy" id="665571"/>
    <lineage>
        <taxon>Bacteria</taxon>
        <taxon>Pseudomonadati</taxon>
        <taxon>Spirochaetota</taxon>
        <taxon>Spirochaetia</taxon>
        <taxon>Winmispirales</taxon>
        <taxon>Winmispiraceae</taxon>
        <taxon>Winmispira</taxon>
    </lineage>
</organism>